<name>A0A2P7BAA3_9HYPH</name>
<sequence length="172" mass="18854">MRLPETGRRGKLHFTSVYVTIPLGGGIGLASICDIAVAASDCRFGFTEIRLGIIPAKISPYVVARMGEGMVRRVFMSARIFSADEAVTLNIIAKSVDARRARRRDRGGSFPLSFAAAGRSRPSQTSCSVARPPINDKVINDTIRQLADTWEAEEASEEIAAFLEKRKPRWVS</sequence>
<dbReference type="CDD" id="cd06558">
    <property type="entry name" value="crotonase-like"/>
    <property type="match status" value="1"/>
</dbReference>
<dbReference type="Pfam" id="PF00378">
    <property type="entry name" value="ECH_1"/>
    <property type="match status" value="1"/>
</dbReference>
<evidence type="ECO:0000313" key="2">
    <source>
        <dbReference type="EMBL" id="PSH63393.1"/>
    </source>
</evidence>
<organism evidence="2 3">
    <name type="scientific">Phyllobacterium brassicacearum</name>
    <dbReference type="NCBI Taxonomy" id="314235"/>
    <lineage>
        <taxon>Bacteria</taxon>
        <taxon>Pseudomonadati</taxon>
        <taxon>Pseudomonadota</taxon>
        <taxon>Alphaproteobacteria</taxon>
        <taxon>Hyphomicrobiales</taxon>
        <taxon>Phyllobacteriaceae</taxon>
        <taxon>Phyllobacterium</taxon>
    </lineage>
</organism>
<dbReference type="Gene3D" id="1.10.12.10">
    <property type="entry name" value="Lyase 2-enoyl-coa Hydratase, Chain A, domain 2"/>
    <property type="match status" value="1"/>
</dbReference>
<dbReference type="Proteomes" id="UP000241444">
    <property type="component" value="Unassembled WGS sequence"/>
</dbReference>
<dbReference type="PANTHER" id="PTHR42964:SF1">
    <property type="entry name" value="POLYKETIDE BIOSYNTHESIS ENOYL-COA HYDRATASE PKSH-RELATED"/>
    <property type="match status" value="1"/>
</dbReference>
<dbReference type="GO" id="GO:0003824">
    <property type="term" value="F:catalytic activity"/>
    <property type="evidence" value="ECO:0007669"/>
    <property type="project" value="UniProtKB-ARBA"/>
</dbReference>
<gene>
    <name evidence="2" type="ORF">CU102_23525</name>
</gene>
<dbReference type="SUPFAM" id="SSF52096">
    <property type="entry name" value="ClpP/crotonase"/>
    <property type="match status" value="1"/>
</dbReference>
<dbReference type="AlphaFoldDB" id="A0A2P7BAA3"/>
<dbReference type="InterPro" id="IPR051683">
    <property type="entry name" value="Enoyl-CoA_Hydratase/Isomerase"/>
</dbReference>
<evidence type="ECO:0008006" key="4">
    <source>
        <dbReference type="Google" id="ProtNLM"/>
    </source>
</evidence>
<reference evidence="3" key="1">
    <citation type="submission" date="2017-11" db="EMBL/GenBank/DDBJ databases">
        <authorList>
            <person name="Kuznetsova I."/>
            <person name="Sazanova A."/>
            <person name="Chirak E."/>
            <person name="Safronova V."/>
            <person name="Willems A."/>
        </authorList>
    </citation>
    <scope>NUCLEOTIDE SEQUENCE [LARGE SCALE GENOMIC DNA]</scope>
    <source>
        <strain evidence="3">STM 196</strain>
    </source>
</reference>
<dbReference type="InterPro" id="IPR014748">
    <property type="entry name" value="Enoyl-CoA_hydra_C"/>
</dbReference>
<dbReference type="OrthoDB" id="9795613at2"/>
<comment type="caution">
    <text evidence="2">The sequence shown here is derived from an EMBL/GenBank/DDBJ whole genome shotgun (WGS) entry which is preliminary data.</text>
</comment>
<evidence type="ECO:0000313" key="3">
    <source>
        <dbReference type="Proteomes" id="UP000241444"/>
    </source>
</evidence>
<dbReference type="Gene3D" id="3.90.226.10">
    <property type="entry name" value="2-enoyl-CoA Hydratase, Chain A, domain 1"/>
    <property type="match status" value="1"/>
</dbReference>
<dbReference type="PANTHER" id="PTHR42964">
    <property type="entry name" value="ENOYL-COA HYDRATASE"/>
    <property type="match status" value="1"/>
</dbReference>
<dbReference type="InterPro" id="IPR001753">
    <property type="entry name" value="Enoyl-CoA_hydra/iso"/>
</dbReference>
<keyword evidence="3" id="KW-1185">Reference proteome</keyword>
<accession>A0A2P7BAA3</accession>
<dbReference type="EMBL" id="PGGO01000024">
    <property type="protein sequence ID" value="PSH63393.1"/>
    <property type="molecule type" value="Genomic_DNA"/>
</dbReference>
<dbReference type="InterPro" id="IPR029045">
    <property type="entry name" value="ClpP/crotonase-like_dom_sf"/>
</dbReference>
<comment type="similarity">
    <text evidence="1">Belongs to the enoyl-CoA hydratase/isomerase family.</text>
</comment>
<evidence type="ECO:0000256" key="1">
    <source>
        <dbReference type="ARBA" id="ARBA00005254"/>
    </source>
</evidence>
<protein>
    <recommendedName>
        <fullName evidence="4">Enoyl-CoA hydratase</fullName>
    </recommendedName>
</protein>
<proteinExistence type="inferred from homology"/>